<accession>A0AA95H7Q0</accession>
<evidence type="ECO:0000259" key="3">
    <source>
        <dbReference type="Pfam" id="PF08239"/>
    </source>
</evidence>
<dbReference type="EMBL" id="CP124755">
    <property type="protein sequence ID" value="WGZ90444.1"/>
    <property type="molecule type" value="Genomic_DNA"/>
</dbReference>
<dbReference type="Pfam" id="PF08239">
    <property type="entry name" value="SH3_3"/>
    <property type="match status" value="1"/>
</dbReference>
<dbReference type="InterPro" id="IPR003646">
    <property type="entry name" value="SH3-like_bac-type"/>
</dbReference>
<evidence type="ECO:0000256" key="1">
    <source>
        <dbReference type="SAM" id="SignalP"/>
    </source>
</evidence>
<name>A0AA95H7Q0_9GAMM</name>
<organism evidence="4">
    <name type="scientific">Candidatus Thiocaldithrix dubininis</name>
    <dbReference type="NCBI Taxonomy" id="3080823"/>
    <lineage>
        <taxon>Bacteria</taxon>
        <taxon>Pseudomonadati</taxon>
        <taxon>Pseudomonadota</taxon>
        <taxon>Gammaproteobacteria</taxon>
        <taxon>Thiotrichales</taxon>
        <taxon>Thiotrichaceae</taxon>
        <taxon>Candidatus Thiocaldithrix</taxon>
    </lineage>
</organism>
<gene>
    <name evidence="4" type="ORF">QJT80_13260</name>
</gene>
<dbReference type="PANTHER" id="PTHR37549">
    <property type="entry name" value="LIPOPROTEIN LPRI"/>
    <property type="match status" value="1"/>
</dbReference>
<reference evidence="4" key="2">
    <citation type="submission" date="2023-04" db="EMBL/GenBank/DDBJ databases">
        <authorList>
            <person name="Beletskiy A.V."/>
            <person name="Mardanov A.V."/>
            <person name="Ravin N.V."/>
        </authorList>
    </citation>
    <scope>NUCLEOTIDE SEQUENCE</scope>
    <source>
        <strain evidence="4">GKL-01</strain>
    </source>
</reference>
<feature type="domain" description="SH3b" evidence="3">
    <location>
        <begin position="128"/>
        <end position="188"/>
    </location>
</feature>
<reference evidence="4" key="1">
    <citation type="journal article" date="2023" name="Int. J. Mol. Sci.">
        <title>Metagenomics Revealed a New Genus 'Candidatus Thiocaldithrix dubininis' gen. nov., sp. nov. and a New Species 'Candidatus Thiothrix putei' sp. nov. in the Family Thiotrichaceae, Some Members of Which Have Traits of Both Na+- and H+-Motive Energetics.</title>
        <authorList>
            <person name="Ravin N.V."/>
            <person name="Muntyan M.S."/>
            <person name="Smolyakov D.D."/>
            <person name="Rudenko T.S."/>
            <person name="Beletsky A.V."/>
            <person name="Mardanov A.V."/>
            <person name="Grabovich M.Y."/>
        </authorList>
    </citation>
    <scope>NUCLEOTIDE SEQUENCE</scope>
    <source>
        <strain evidence="4">GKL-01</strain>
    </source>
</reference>
<feature type="signal peptide" evidence="1">
    <location>
        <begin position="1"/>
        <end position="22"/>
    </location>
</feature>
<evidence type="ECO:0000259" key="2">
    <source>
        <dbReference type="Pfam" id="PF07007"/>
    </source>
</evidence>
<dbReference type="InterPro" id="IPR009739">
    <property type="entry name" value="LprI-like_N"/>
</dbReference>
<protein>
    <submittedName>
        <fullName evidence="4">SH3 domain-containing protein</fullName>
    </submittedName>
</protein>
<dbReference type="AlphaFoldDB" id="A0AA95H7Q0"/>
<dbReference type="PANTHER" id="PTHR37549:SF1">
    <property type="entry name" value="LIPOPROTEIN LPRI"/>
    <property type="match status" value="1"/>
</dbReference>
<sequence length="291" mass="31645">MKPMPTLLMFAALLSLSIHSQAASFNCAKAKSYSEKEVCDSKQLSKLDEDLDKVFKKVLATTSDKASLKTEQADWLKEREACSDKSCITDVYQSRIEELNTQLENVSDSRIASDSVSLGWYKALAKPNLVVRLTPSVTGEKMGNVPVDGKVNVIATTGKADSIGGREGQWVKIQWQGKEGYVFSAFISKLSSNSESSTRKPSKSTSKTLSGKIAAYECGDNCYLTIKDSQGTEHSGLCTASACDKWNENAEMPSSFIGKKVKITVGRGKQVDGAGNIMGEMDAFDKIEMLN</sequence>
<keyword evidence="1" id="KW-0732">Signal</keyword>
<dbReference type="GO" id="GO:0005576">
    <property type="term" value="C:extracellular region"/>
    <property type="evidence" value="ECO:0007669"/>
    <property type="project" value="TreeGrafter"/>
</dbReference>
<dbReference type="Gene3D" id="2.30.30.40">
    <property type="entry name" value="SH3 Domains"/>
    <property type="match status" value="1"/>
</dbReference>
<feature type="chain" id="PRO_5041692290" evidence="1">
    <location>
        <begin position="23"/>
        <end position="291"/>
    </location>
</feature>
<evidence type="ECO:0000313" key="4">
    <source>
        <dbReference type="EMBL" id="WGZ90444.1"/>
    </source>
</evidence>
<feature type="domain" description="Lysozyme inhibitor LprI-like N-terminal" evidence="2">
    <location>
        <begin position="27"/>
        <end position="99"/>
    </location>
</feature>
<dbReference type="KEGG" id="tdu:QJT80_13260"/>
<dbReference type="Pfam" id="PF07007">
    <property type="entry name" value="LprI"/>
    <property type="match status" value="1"/>
</dbReference>
<dbReference type="InterPro" id="IPR052755">
    <property type="entry name" value="Lysozyme_Inhibitor_LprI"/>
</dbReference>
<dbReference type="Proteomes" id="UP001300672">
    <property type="component" value="Chromosome"/>
</dbReference>
<proteinExistence type="predicted"/>